<dbReference type="EMBL" id="SJPU01000003">
    <property type="protein sequence ID" value="TWU11038.1"/>
    <property type="molecule type" value="Genomic_DNA"/>
</dbReference>
<sequence length="94" mass="10142">MKIIATNARNRDVTLTRVPQFSLVGCRGVRPRDDDVGARFDQPQFGVPEFKILVDLANKGENSAALEGDGGYVVSGGEGSHGLFFQFEDDGIAK</sequence>
<protein>
    <submittedName>
        <fullName evidence="1">Uncharacterized protein</fullName>
    </submittedName>
</protein>
<proteinExistence type="predicted"/>
<keyword evidence="2" id="KW-1185">Reference proteome</keyword>
<name>A0A5C6BG59_9BACT</name>
<evidence type="ECO:0000313" key="2">
    <source>
        <dbReference type="Proteomes" id="UP000319908"/>
    </source>
</evidence>
<accession>A0A5C6BG59</accession>
<comment type="caution">
    <text evidence="1">The sequence shown here is derived from an EMBL/GenBank/DDBJ whole genome shotgun (WGS) entry which is preliminary data.</text>
</comment>
<dbReference type="AlphaFoldDB" id="A0A5C6BG59"/>
<reference evidence="1 2" key="1">
    <citation type="journal article" date="2020" name="Antonie Van Leeuwenhoek">
        <title>Rhodopirellula heiligendammensis sp. nov., Rhodopirellula pilleata sp. nov., and Rhodopirellula solitaria sp. nov. isolated from natural or artificial marine surfaces in Northern Germany and California, USA, and emended description of the genus Rhodopirellula.</title>
        <authorList>
            <person name="Kallscheuer N."/>
            <person name="Wiegand S."/>
            <person name="Jogler M."/>
            <person name="Boedeker C."/>
            <person name="Peeters S.H."/>
            <person name="Rast P."/>
            <person name="Heuer A."/>
            <person name="Jetten M.S.M."/>
            <person name="Rohde M."/>
            <person name="Jogler C."/>
        </authorList>
    </citation>
    <scope>NUCLEOTIDE SEQUENCE [LARGE SCALE GENOMIC DNA]</scope>
    <source>
        <strain evidence="1 2">Poly21</strain>
    </source>
</reference>
<gene>
    <name evidence="1" type="ORF">Poly21_49450</name>
</gene>
<organism evidence="1 2">
    <name type="scientific">Allorhodopirellula heiligendammensis</name>
    <dbReference type="NCBI Taxonomy" id="2714739"/>
    <lineage>
        <taxon>Bacteria</taxon>
        <taxon>Pseudomonadati</taxon>
        <taxon>Planctomycetota</taxon>
        <taxon>Planctomycetia</taxon>
        <taxon>Pirellulales</taxon>
        <taxon>Pirellulaceae</taxon>
        <taxon>Allorhodopirellula</taxon>
    </lineage>
</organism>
<dbReference type="Proteomes" id="UP000319908">
    <property type="component" value="Unassembled WGS sequence"/>
</dbReference>
<evidence type="ECO:0000313" key="1">
    <source>
        <dbReference type="EMBL" id="TWU11038.1"/>
    </source>
</evidence>